<comment type="caution">
    <text evidence="7">Lacks conserved residue(s) required for the propagation of feature annotation.</text>
</comment>
<evidence type="ECO:0000259" key="10">
    <source>
        <dbReference type="PROSITE" id="PS50835"/>
    </source>
</evidence>
<dbReference type="InterPro" id="IPR018097">
    <property type="entry name" value="EGF_Ca-bd_CS"/>
</dbReference>
<dbReference type="RefSeq" id="XP_065666496.1">
    <property type="nucleotide sequence ID" value="XM_065810424.1"/>
</dbReference>
<feature type="domain" description="EGF-like" evidence="9">
    <location>
        <begin position="1538"/>
        <end position="1578"/>
    </location>
</feature>
<dbReference type="PROSITE" id="PS01186">
    <property type="entry name" value="EGF_2"/>
    <property type="match status" value="6"/>
</dbReference>
<evidence type="ECO:0000256" key="7">
    <source>
        <dbReference type="PROSITE-ProRule" id="PRU00076"/>
    </source>
</evidence>
<dbReference type="PANTHER" id="PTHR24039:SF28">
    <property type="entry name" value="EGF-LIKE DOMAIN-CONTAINING PROTEIN"/>
    <property type="match status" value="1"/>
</dbReference>
<organism evidence="11 12">
    <name type="scientific">Hydra vulgaris</name>
    <name type="common">Hydra</name>
    <name type="synonym">Hydra attenuata</name>
    <dbReference type="NCBI Taxonomy" id="6087"/>
    <lineage>
        <taxon>Eukaryota</taxon>
        <taxon>Metazoa</taxon>
        <taxon>Cnidaria</taxon>
        <taxon>Hydrozoa</taxon>
        <taxon>Hydroidolina</taxon>
        <taxon>Anthoathecata</taxon>
        <taxon>Aplanulata</taxon>
        <taxon>Hydridae</taxon>
        <taxon>Hydra</taxon>
    </lineage>
</organism>
<keyword evidence="1 7" id="KW-0245">EGF-like domain</keyword>
<dbReference type="Pfam" id="PF07645">
    <property type="entry name" value="EGF_CA"/>
    <property type="match status" value="5"/>
</dbReference>
<feature type="domain" description="EGF-like" evidence="9">
    <location>
        <begin position="1668"/>
        <end position="1706"/>
    </location>
</feature>
<evidence type="ECO:0000313" key="12">
    <source>
        <dbReference type="RefSeq" id="XP_065666496.1"/>
    </source>
</evidence>
<evidence type="ECO:0000256" key="6">
    <source>
        <dbReference type="ARBA" id="ARBA00023180"/>
    </source>
</evidence>
<dbReference type="GeneID" id="100212257"/>
<dbReference type="SMART" id="SM00181">
    <property type="entry name" value="EGF"/>
    <property type="match status" value="7"/>
</dbReference>
<dbReference type="Gene3D" id="2.60.120.40">
    <property type="match status" value="1"/>
</dbReference>
<dbReference type="Proteomes" id="UP001652625">
    <property type="component" value="Chromosome 11"/>
</dbReference>
<dbReference type="InterPro" id="IPR013783">
    <property type="entry name" value="Ig-like_fold"/>
</dbReference>
<dbReference type="InterPro" id="IPR024731">
    <property type="entry name" value="NELL2-like_EGF"/>
</dbReference>
<evidence type="ECO:0000313" key="11">
    <source>
        <dbReference type="Proteomes" id="UP001652625"/>
    </source>
</evidence>
<evidence type="ECO:0000256" key="1">
    <source>
        <dbReference type="ARBA" id="ARBA00022536"/>
    </source>
</evidence>
<dbReference type="SUPFAM" id="SSF57184">
    <property type="entry name" value="Growth factor receptor domain"/>
    <property type="match status" value="2"/>
</dbReference>
<keyword evidence="5" id="KW-1015">Disulfide bond</keyword>
<feature type="domain" description="EGF-like" evidence="9">
    <location>
        <begin position="1454"/>
        <end position="1491"/>
    </location>
</feature>
<dbReference type="InterPro" id="IPR001881">
    <property type="entry name" value="EGF-like_Ca-bd_dom"/>
</dbReference>
<sequence length="1793" mass="199069">MIKSQASKQSQVVTISSRLGRFPEEGLSVSMVSSKQYDYNKWQTLTGWKVSSQLAGQYIRVLAFDNTKAVVTIQTSGIYYVSFHLILEDIQDSLTAAISINNKYDNFPIVSALRVNDINTVGAAGFLKLTASDTVCLLAYSTKSYIVSKNTALIIRYHGDPLSASGFLFSLPEYLLNSQTTTMSLGPWVEEIYGHFYSTLSFRPGQYEFTIPLSGSYMITLNLILTILQFDYDIKLDVYASDTLIFSMGIEEIPFSTATVNLNEIVHLNVGDVLSIELTTNGARINLRDLSSWSVLLMNQQDNVNNGFHTSLEKNLLILDTTNYQAIGNWITQNNTLYFSQFLSSTIENGKSFNTKSVGMFYVTTDLSFSLFLNISLFGSFSIAFFQEPNVIFSEKRVIPKSQGKLTNAIYGQNYRISLAGVYKLSKVTPISIAIKGENITKFVINKESTFAVIETSSSYPGFHASLDSSMHMANLDRNKLKDWTTLCGSGFEGLYDFTNGLSSWKDKYTVSEDGLYIAVSNVVVGDVDEGFIYGFIKQLNTDPYIIAKTFTPSSKTAVTFGGFFLLKRTETVFVELQTDTDEDWNVLSSGFSVAYLGLSPIYFLSELNDNFFVNSKNVIVDSWKDTSYNLLTNGAFVAPYDGVYFTLANIILDVKNGFSENKVYISLNSQEIKGVFSKKRTTTAIVVTLFLSGSFYASKNSVIALAIQTDIIGTKISVGSTWGVVLVSTSNQVSGALGVLNSDTYFDQQNEWQNAGNWMYKDSQYNNGQYLRSNTLSFDNPTYIEVLEAGIYLISANVEVFYAISNPQLYKISINLNDDLNKETGLSLWQTSVWPKQTLNLCGALYLKENDKVYVRVLFTSFPNTIVLSGSGLSIELLSSRKIYSTFFAMLKDDYKVGLVKGNLSNWYFPTLLASTSFDLNTGVLIIPQSGFYMLSFTLLVEKAPGTLVNGITVALLINSAPKEIFSYVFEETKMHFHFSNISVFNYQDQISLCVINIFDPSVNMFNISKEIISVKISKTASSFSLSYLPEMKASRSWAMNIFTPEVVQVLNKDITLQSWSDPENQLSTSASGDYFVKTSGIYLLKSKFNLLNLNGSIEVSFVDKNNAKICASFFNGGVNCSVEMNCFTELLLNDAVSIVLKSFDAPVTVDIGSLRIANLITTNNFGFGKTLLNEIYLELLPDNWYSIGPWTFNKTGYYGLFNKKFQSFENQSIVLLQGTYQVVVNLIVDLRKSCFLGNHSIQLMSGLFLDNELLISMFQQTFFTAQQNVMTINLVGNLIMKKWTQMEIKIKLSSNANVTLLQTSSWGVALIENSPFSNTSDKGPIMLTKFSPANYSTWVVGISKEWKCEASGDGNLAYIWYKNNEIIDIQHENIGYLRIAGNINDSGSYSCVVQLDNINVSSNSLCINIYDIDECILKMSNCSTNATCFNTPGSFFCQCNSGFSGDGQLCNDINECLLNTSCALNAICENVPGSWNCNCQTGWNGTNPKNNCTDINECEINPNICQKVRSICINTPGSYNCICMEGWQNEGVNCIDKNECLEGNFQCDKNAFCSNTNGSYNCICNKGFEGNGKYCENINECLPKYDFLRNIDNKCVNNSMCADTIGSYTCICQNGFEGNGTVSCNDINECDNPTFCNANADCINTMGSAQCKCRTGWTGVGKQCTDIDECLESNNCQNGNCSNTIGSYTCVCFTGYQLNGVTCQNNNGGSTAAQTSCGDPKSYACMCADTKKRDNNILCNGLFLALIILSVIAIIVVLFVVKYMKSRKLKKIGPVKVQRDKYIEMENESEL</sequence>
<evidence type="ECO:0000256" key="8">
    <source>
        <dbReference type="SAM" id="Phobius"/>
    </source>
</evidence>
<gene>
    <name evidence="12" type="primary">LOC100212257</name>
</gene>
<dbReference type="InterPro" id="IPR049883">
    <property type="entry name" value="NOTCH1_EGF-like"/>
</dbReference>
<accession>A0ABM4CX38</accession>
<evidence type="ECO:0000256" key="4">
    <source>
        <dbReference type="ARBA" id="ARBA00022837"/>
    </source>
</evidence>
<reference evidence="12" key="1">
    <citation type="submission" date="2025-08" db="UniProtKB">
        <authorList>
            <consortium name="RefSeq"/>
        </authorList>
    </citation>
    <scope>IDENTIFICATION</scope>
</reference>
<evidence type="ECO:0000256" key="2">
    <source>
        <dbReference type="ARBA" id="ARBA00022729"/>
    </source>
</evidence>
<proteinExistence type="predicted"/>
<evidence type="ECO:0000256" key="3">
    <source>
        <dbReference type="ARBA" id="ARBA00022737"/>
    </source>
</evidence>
<dbReference type="SMART" id="SM00179">
    <property type="entry name" value="EGF_CA"/>
    <property type="match status" value="7"/>
</dbReference>
<dbReference type="Gene3D" id="2.10.25.10">
    <property type="entry name" value="Laminin"/>
    <property type="match status" value="7"/>
</dbReference>
<dbReference type="InterPro" id="IPR000742">
    <property type="entry name" value="EGF"/>
</dbReference>
<dbReference type="InterPro" id="IPR000152">
    <property type="entry name" value="EGF-type_Asp/Asn_hydroxyl_site"/>
</dbReference>
<protein>
    <submittedName>
        <fullName evidence="12">Uncharacterized protein LOC100212257 isoform X4</fullName>
    </submittedName>
</protein>
<dbReference type="PROSITE" id="PS00010">
    <property type="entry name" value="ASX_HYDROXYL"/>
    <property type="match status" value="5"/>
</dbReference>
<evidence type="ECO:0000259" key="9">
    <source>
        <dbReference type="PROSITE" id="PS50026"/>
    </source>
</evidence>
<feature type="domain" description="Ig-like" evidence="10">
    <location>
        <begin position="1326"/>
        <end position="1403"/>
    </location>
</feature>
<dbReference type="PROSITE" id="PS01187">
    <property type="entry name" value="EGF_CA"/>
    <property type="match status" value="2"/>
</dbReference>
<dbReference type="Gene3D" id="2.60.40.10">
    <property type="entry name" value="Immunoglobulins"/>
    <property type="match status" value="1"/>
</dbReference>
<keyword evidence="8" id="KW-1133">Transmembrane helix</keyword>
<dbReference type="InterPro" id="IPR007110">
    <property type="entry name" value="Ig-like_dom"/>
</dbReference>
<keyword evidence="4" id="KW-0106">Calcium</keyword>
<dbReference type="Pfam" id="PF12947">
    <property type="entry name" value="EGF_3"/>
    <property type="match status" value="2"/>
</dbReference>
<dbReference type="SUPFAM" id="SSF48726">
    <property type="entry name" value="Immunoglobulin"/>
    <property type="match status" value="1"/>
</dbReference>
<dbReference type="CDD" id="cd00054">
    <property type="entry name" value="EGF_CA"/>
    <property type="match status" value="7"/>
</dbReference>
<keyword evidence="3" id="KW-0677">Repeat</keyword>
<dbReference type="PANTHER" id="PTHR24039">
    <property type="entry name" value="FIBRILLIN-RELATED"/>
    <property type="match status" value="1"/>
</dbReference>
<dbReference type="PROSITE" id="PS50026">
    <property type="entry name" value="EGF_3"/>
    <property type="match status" value="7"/>
</dbReference>
<dbReference type="PROSITE" id="PS50835">
    <property type="entry name" value="IG_LIKE"/>
    <property type="match status" value="1"/>
</dbReference>
<evidence type="ECO:0000256" key="5">
    <source>
        <dbReference type="ARBA" id="ARBA00023157"/>
    </source>
</evidence>
<dbReference type="InterPro" id="IPR008983">
    <property type="entry name" value="Tumour_necrosis_fac-like_dom"/>
</dbReference>
<feature type="domain" description="EGF-like" evidence="9">
    <location>
        <begin position="1628"/>
        <end position="1667"/>
    </location>
</feature>
<name>A0ABM4CX38_HYDVU</name>
<keyword evidence="6" id="KW-0325">Glycoprotein</keyword>
<keyword evidence="11" id="KW-1185">Reference proteome</keyword>
<dbReference type="InterPro" id="IPR009030">
    <property type="entry name" value="Growth_fac_rcpt_cys_sf"/>
</dbReference>
<feature type="transmembrane region" description="Helical" evidence="8">
    <location>
        <begin position="1743"/>
        <end position="1763"/>
    </location>
</feature>
<dbReference type="SUPFAM" id="SSF57196">
    <property type="entry name" value="EGF/Laminin"/>
    <property type="match status" value="2"/>
</dbReference>
<feature type="domain" description="EGF-like" evidence="9">
    <location>
        <begin position="1413"/>
        <end position="1453"/>
    </location>
</feature>
<dbReference type="SUPFAM" id="SSF49842">
    <property type="entry name" value="TNF-like"/>
    <property type="match status" value="1"/>
</dbReference>
<dbReference type="InterPro" id="IPR036179">
    <property type="entry name" value="Ig-like_dom_sf"/>
</dbReference>
<feature type="domain" description="EGF-like" evidence="9">
    <location>
        <begin position="1579"/>
        <end position="1627"/>
    </location>
</feature>
<keyword evidence="8" id="KW-0472">Membrane</keyword>
<feature type="domain" description="EGF-like" evidence="9">
    <location>
        <begin position="1496"/>
        <end position="1537"/>
    </location>
</feature>
<keyword evidence="2" id="KW-0732">Signal</keyword>
<keyword evidence="8" id="KW-0812">Transmembrane</keyword>